<comment type="caution">
    <text evidence="5">The sequence shown here is derived from an EMBL/GenBank/DDBJ whole genome shotgun (WGS) entry which is preliminary data.</text>
</comment>
<dbReference type="InterPro" id="IPR002347">
    <property type="entry name" value="SDR_fam"/>
</dbReference>
<dbReference type="PROSITE" id="PS00061">
    <property type="entry name" value="ADH_SHORT"/>
    <property type="match status" value="1"/>
</dbReference>
<evidence type="ECO:0000256" key="3">
    <source>
        <dbReference type="ARBA" id="ARBA00023002"/>
    </source>
</evidence>
<dbReference type="InterPro" id="IPR036291">
    <property type="entry name" value="NAD(P)-bd_dom_sf"/>
</dbReference>
<reference evidence="5 6" key="1">
    <citation type="submission" date="2024-01" db="EMBL/GenBank/DDBJ databases">
        <authorList>
            <person name="Allen C."/>
            <person name="Tagirdzhanova G."/>
        </authorList>
    </citation>
    <scope>NUCLEOTIDE SEQUENCE [LARGE SCALE GENOMIC DNA]</scope>
    <source>
        <strain evidence="5 6">CBS 119000</strain>
    </source>
</reference>
<dbReference type="Proteomes" id="UP001642502">
    <property type="component" value="Unassembled WGS sequence"/>
</dbReference>
<dbReference type="EMBL" id="CAWUON010000184">
    <property type="protein sequence ID" value="CAK7275167.1"/>
    <property type="molecule type" value="Genomic_DNA"/>
</dbReference>
<keyword evidence="6" id="KW-1185">Reference proteome</keyword>
<comment type="similarity">
    <text evidence="1">Belongs to the short-chain dehydrogenases/reductases (SDR) family.</text>
</comment>
<feature type="domain" description="Ketoreductase" evidence="4">
    <location>
        <begin position="2"/>
        <end position="181"/>
    </location>
</feature>
<organism evidence="5 6">
    <name type="scientific">Sporothrix epigloea</name>
    <dbReference type="NCBI Taxonomy" id="1892477"/>
    <lineage>
        <taxon>Eukaryota</taxon>
        <taxon>Fungi</taxon>
        <taxon>Dikarya</taxon>
        <taxon>Ascomycota</taxon>
        <taxon>Pezizomycotina</taxon>
        <taxon>Sordariomycetes</taxon>
        <taxon>Sordariomycetidae</taxon>
        <taxon>Ophiostomatales</taxon>
        <taxon>Ophiostomataceae</taxon>
        <taxon>Sporothrix</taxon>
    </lineage>
</organism>
<evidence type="ECO:0000256" key="1">
    <source>
        <dbReference type="ARBA" id="ARBA00006484"/>
    </source>
</evidence>
<sequence length="251" mass="26596">MSVVIVTGASRGLGLAVTRLLLAHSHKVVLVARAEAPMAALKKEFPEQVAYAAADATDYKALAGVVDLAVATFGRVDGLVINHGVLAPVQRLADADLEAWKRLYDINVFSALTIAKAAIPELRKTKGRIVIVSSGASLKGYASWGAYGSSKAAVNSLVQHLAVEEPDITSVALGPGRVDTDMQKDIREQGATGGMNPDIHAEFVDAFHTGRLNPPEKPGEVIAKLALDAESSLSGTYVNWNDAKMAAYHWE</sequence>
<keyword evidence="2" id="KW-0521">NADP</keyword>
<gene>
    <name evidence="5" type="ORF">SEPCBS119000_006558</name>
</gene>
<evidence type="ECO:0000256" key="2">
    <source>
        <dbReference type="ARBA" id="ARBA00022857"/>
    </source>
</evidence>
<dbReference type="SMART" id="SM00822">
    <property type="entry name" value="PKS_KR"/>
    <property type="match status" value="1"/>
</dbReference>
<name>A0ABP0E417_9PEZI</name>
<dbReference type="PRINTS" id="PR00081">
    <property type="entry name" value="GDHRDH"/>
</dbReference>
<dbReference type="Gene3D" id="3.40.50.720">
    <property type="entry name" value="NAD(P)-binding Rossmann-like Domain"/>
    <property type="match status" value="1"/>
</dbReference>
<dbReference type="PANTHER" id="PTHR43008">
    <property type="entry name" value="BENZIL REDUCTASE"/>
    <property type="match status" value="1"/>
</dbReference>
<dbReference type="InterPro" id="IPR020904">
    <property type="entry name" value="Sc_DH/Rdtase_CS"/>
</dbReference>
<dbReference type="InterPro" id="IPR057326">
    <property type="entry name" value="KR_dom"/>
</dbReference>
<dbReference type="Pfam" id="PF00106">
    <property type="entry name" value="adh_short"/>
    <property type="match status" value="1"/>
</dbReference>
<evidence type="ECO:0000259" key="4">
    <source>
        <dbReference type="SMART" id="SM00822"/>
    </source>
</evidence>
<accession>A0ABP0E417</accession>
<evidence type="ECO:0000313" key="6">
    <source>
        <dbReference type="Proteomes" id="UP001642502"/>
    </source>
</evidence>
<keyword evidence="3" id="KW-0560">Oxidoreductase</keyword>
<dbReference type="SUPFAM" id="SSF51735">
    <property type="entry name" value="NAD(P)-binding Rossmann-fold domains"/>
    <property type="match status" value="1"/>
</dbReference>
<protein>
    <recommendedName>
        <fullName evidence="4">Ketoreductase domain-containing protein</fullName>
    </recommendedName>
</protein>
<proteinExistence type="inferred from homology"/>
<evidence type="ECO:0000313" key="5">
    <source>
        <dbReference type="EMBL" id="CAK7275167.1"/>
    </source>
</evidence>
<dbReference type="PANTHER" id="PTHR43008:SF8">
    <property type="entry name" value="BENZIL REDUCTASE ((S)-BENZOIN FORMING) IRC24"/>
    <property type="match status" value="1"/>
</dbReference>